<evidence type="ECO:0000259" key="4">
    <source>
        <dbReference type="Pfam" id="PF13377"/>
    </source>
</evidence>
<dbReference type="EMBL" id="CP090978">
    <property type="protein sequence ID" value="UJF36256.1"/>
    <property type="molecule type" value="Genomic_DNA"/>
</dbReference>
<dbReference type="Pfam" id="PF13377">
    <property type="entry name" value="Peripla_BP_3"/>
    <property type="match status" value="1"/>
</dbReference>
<dbReference type="Gene3D" id="3.40.50.2300">
    <property type="match status" value="2"/>
</dbReference>
<evidence type="ECO:0000256" key="2">
    <source>
        <dbReference type="ARBA" id="ARBA00023125"/>
    </source>
</evidence>
<dbReference type="InterPro" id="IPR046335">
    <property type="entry name" value="LacI/GalR-like_sensor"/>
</dbReference>
<evidence type="ECO:0000256" key="3">
    <source>
        <dbReference type="ARBA" id="ARBA00023163"/>
    </source>
</evidence>
<dbReference type="CDD" id="cd06267">
    <property type="entry name" value="PBP1_LacI_sugar_binding-like"/>
    <property type="match status" value="1"/>
</dbReference>
<keyword evidence="6" id="KW-1185">Reference proteome</keyword>
<name>A0ABY3STB7_9BACL</name>
<protein>
    <submittedName>
        <fullName evidence="5">Substrate-binding domain-containing protein</fullName>
    </submittedName>
</protein>
<dbReference type="PANTHER" id="PTHR30146">
    <property type="entry name" value="LACI-RELATED TRANSCRIPTIONAL REPRESSOR"/>
    <property type="match status" value="1"/>
</dbReference>
<gene>
    <name evidence="5" type="ORF">L0M14_04305</name>
</gene>
<dbReference type="PANTHER" id="PTHR30146:SF109">
    <property type="entry name" value="HTH-TYPE TRANSCRIPTIONAL REGULATOR GALS"/>
    <property type="match status" value="1"/>
</dbReference>
<evidence type="ECO:0000313" key="5">
    <source>
        <dbReference type="EMBL" id="UJF36256.1"/>
    </source>
</evidence>
<dbReference type="InterPro" id="IPR028082">
    <property type="entry name" value="Peripla_BP_I"/>
</dbReference>
<dbReference type="SUPFAM" id="SSF53822">
    <property type="entry name" value="Periplasmic binding protein-like I"/>
    <property type="match status" value="1"/>
</dbReference>
<keyword evidence="1" id="KW-0805">Transcription regulation</keyword>
<evidence type="ECO:0000313" key="6">
    <source>
        <dbReference type="Proteomes" id="UP001649230"/>
    </source>
</evidence>
<organism evidence="5 6">
    <name type="scientific">Paenibacillus hexagrammi</name>
    <dbReference type="NCBI Taxonomy" id="2908839"/>
    <lineage>
        <taxon>Bacteria</taxon>
        <taxon>Bacillati</taxon>
        <taxon>Bacillota</taxon>
        <taxon>Bacilli</taxon>
        <taxon>Bacillales</taxon>
        <taxon>Paenibacillaceae</taxon>
        <taxon>Paenibacillus</taxon>
    </lineage>
</organism>
<keyword evidence="2" id="KW-0238">DNA-binding</keyword>
<reference evidence="5 6" key="1">
    <citation type="journal article" date="2024" name="Int. J. Syst. Evol. Microbiol.">
        <title>Paenibacillus hexagrammi sp. nov., a novel bacterium isolated from the gut content of Hexagrammos agrammus.</title>
        <authorList>
            <person name="Jung H.K."/>
            <person name="Kim D.G."/>
            <person name="Zin H."/>
            <person name="Park J."/>
            <person name="Jung H."/>
            <person name="Kim Y.O."/>
            <person name="Kong H.J."/>
            <person name="Kim J.W."/>
            <person name="Kim Y.S."/>
        </authorList>
    </citation>
    <scope>NUCLEOTIDE SEQUENCE [LARGE SCALE GENOMIC DNA]</scope>
    <source>
        <strain evidence="5 6">YPD9-1</strain>
    </source>
</reference>
<dbReference type="Proteomes" id="UP001649230">
    <property type="component" value="Chromosome"/>
</dbReference>
<feature type="domain" description="Transcriptional regulator LacI/GalR-like sensor" evidence="4">
    <location>
        <begin position="11"/>
        <end position="105"/>
    </location>
</feature>
<sequence>MQADAGLAGASSPPDAVVCMNNYTAFGALKAIHARGVQVPQQVGLATFDQYPLAPYTSPPLTSLNIDTFELGVAAATMLMQRIHGMEHKCENRLMLPQLTIRESTRRKR</sequence>
<keyword evidence="3" id="KW-0804">Transcription</keyword>
<accession>A0ABY3STB7</accession>
<proteinExistence type="predicted"/>
<evidence type="ECO:0000256" key="1">
    <source>
        <dbReference type="ARBA" id="ARBA00023015"/>
    </source>
</evidence>